<dbReference type="EMBL" id="JAPUUL010004493">
    <property type="protein sequence ID" value="KAJ8119228.1"/>
    <property type="molecule type" value="Genomic_DNA"/>
</dbReference>
<accession>A0ACC2IVR1</accession>
<dbReference type="Proteomes" id="UP001153332">
    <property type="component" value="Unassembled WGS sequence"/>
</dbReference>
<keyword evidence="2" id="KW-1185">Reference proteome</keyword>
<protein>
    <submittedName>
        <fullName evidence="1">Uncharacterized protein</fullName>
    </submittedName>
</protein>
<name>A0ACC2IVR1_9PEZI</name>
<organism evidence="1 2">
    <name type="scientific">Lasiodiplodia mahajangana</name>
    <dbReference type="NCBI Taxonomy" id="1108764"/>
    <lineage>
        <taxon>Eukaryota</taxon>
        <taxon>Fungi</taxon>
        <taxon>Dikarya</taxon>
        <taxon>Ascomycota</taxon>
        <taxon>Pezizomycotina</taxon>
        <taxon>Dothideomycetes</taxon>
        <taxon>Dothideomycetes incertae sedis</taxon>
        <taxon>Botryosphaeriales</taxon>
        <taxon>Botryosphaeriaceae</taxon>
        <taxon>Lasiodiplodia</taxon>
    </lineage>
</organism>
<gene>
    <name evidence="1" type="ORF">O1611_g10650</name>
</gene>
<reference evidence="1" key="1">
    <citation type="submission" date="2022-12" db="EMBL/GenBank/DDBJ databases">
        <title>Genome Sequence of Lasiodiplodia mahajangana.</title>
        <authorList>
            <person name="Buettner E."/>
        </authorList>
    </citation>
    <scope>NUCLEOTIDE SEQUENCE</scope>
    <source>
        <strain evidence="1">VT137</strain>
    </source>
</reference>
<proteinExistence type="predicted"/>
<evidence type="ECO:0000313" key="1">
    <source>
        <dbReference type="EMBL" id="KAJ8119228.1"/>
    </source>
</evidence>
<sequence>MASTLAKVDTSVIGQAKMAGFTDSIPTQGPSANRFGESGRNEVHETASQTSGGSGLDRRLTPTQPSNAAVIPLGRSKSQLTMLLGRDAEKKPRR</sequence>
<comment type="caution">
    <text evidence="1">The sequence shown here is derived from an EMBL/GenBank/DDBJ whole genome shotgun (WGS) entry which is preliminary data.</text>
</comment>
<evidence type="ECO:0000313" key="2">
    <source>
        <dbReference type="Proteomes" id="UP001153332"/>
    </source>
</evidence>